<feature type="compositionally biased region" description="Low complexity" evidence="1">
    <location>
        <begin position="147"/>
        <end position="166"/>
    </location>
</feature>
<dbReference type="Proteomes" id="UP000077248">
    <property type="component" value="Unassembled WGS sequence"/>
</dbReference>
<name>A0A177DV99_ALTAL</name>
<sequence>MDDASNMDNPANPTSQKRQKMSLFDNPRARNGGNSTSFVSTSNTGIMDTTFGSTTDEEDDDTEQQYLNKMVDDTDRKVETVFGKGVDVWKSFNGTVYADVNDGIKRQRRDEEIWGKKKGKRKRATTEKEKGGGQLEQRFDSLRNLKSISGSGSTSTPSTYSDDTVSYPSLPLSEGYQTSFPRTPTASEWEIFPVRQSQYDDFSGTLLEYKSMNNSDWASKPLSSHAPRPQGFQTARTTQHQSTSPHSHPSSSRPQSIIPSPPADVFGNTIDGTRRIVSGSFGSFDGGQVDRFVERRYRLLPEHMGRAGGNSGLDGDGDRDGRPDKLKGRPWLRKG</sequence>
<evidence type="ECO:0000313" key="3">
    <source>
        <dbReference type="Proteomes" id="UP000077248"/>
    </source>
</evidence>
<feature type="region of interest" description="Disordered" evidence="1">
    <location>
        <begin position="301"/>
        <end position="335"/>
    </location>
</feature>
<evidence type="ECO:0000256" key="1">
    <source>
        <dbReference type="SAM" id="MobiDB-lite"/>
    </source>
</evidence>
<proteinExistence type="predicted"/>
<evidence type="ECO:0000313" key="2">
    <source>
        <dbReference type="EMBL" id="OAG23436.1"/>
    </source>
</evidence>
<accession>A0A177DV99</accession>
<feature type="region of interest" description="Disordered" evidence="1">
    <location>
        <begin position="1"/>
        <end position="63"/>
    </location>
</feature>
<dbReference type="KEGG" id="aalt:CC77DRAFT_1018255"/>
<feature type="compositionally biased region" description="Polar residues" evidence="1">
    <location>
        <begin position="32"/>
        <end position="47"/>
    </location>
</feature>
<feature type="compositionally biased region" description="Low complexity" evidence="1">
    <location>
        <begin position="236"/>
        <end position="258"/>
    </location>
</feature>
<feature type="region of interest" description="Disordered" evidence="1">
    <location>
        <begin position="218"/>
        <end position="270"/>
    </location>
</feature>
<feature type="compositionally biased region" description="Basic and acidic residues" evidence="1">
    <location>
        <begin position="105"/>
        <end position="115"/>
    </location>
</feature>
<dbReference type="VEuPathDB" id="FungiDB:CC77DRAFT_1018255"/>
<dbReference type="OMA" id="MREEETW"/>
<feature type="compositionally biased region" description="Basic and acidic residues" evidence="1">
    <location>
        <begin position="124"/>
        <end position="143"/>
    </location>
</feature>
<reference evidence="2 3" key="1">
    <citation type="submission" date="2016-05" db="EMBL/GenBank/DDBJ databases">
        <title>Comparative analysis of secretome profiles of manganese(II)-oxidizing ascomycete fungi.</title>
        <authorList>
            <consortium name="DOE Joint Genome Institute"/>
            <person name="Zeiner C.A."/>
            <person name="Purvine S.O."/>
            <person name="Zink E.M."/>
            <person name="Wu S."/>
            <person name="Pasa-Tolic L."/>
            <person name="Chaput D.L."/>
            <person name="Haridas S."/>
            <person name="Grigoriev I.V."/>
            <person name="Santelli C.M."/>
            <person name="Hansel C.M."/>
        </authorList>
    </citation>
    <scope>NUCLEOTIDE SEQUENCE [LARGE SCALE GENOMIC DNA]</scope>
    <source>
        <strain evidence="2 3">SRC1lrK2f</strain>
    </source>
</reference>
<organism evidence="2 3">
    <name type="scientific">Alternaria alternata</name>
    <name type="common">Alternaria rot fungus</name>
    <name type="synonym">Torula alternata</name>
    <dbReference type="NCBI Taxonomy" id="5599"/>
    <lineage>
        <taxon>Eukaryota</taxon>
        <taxon>Fungi</taxon>
        <taxon>Dikarya</taxon>
        <taxon>Ascomycota</taxon>
        <taxon>Pezizomycotina</taxon>
        <taxon>Dothideomycetes</taxon>
        <taxon>Pleosporomycetidae</taxon>
        <taxon>Pleosporales</taxon>
        <taxon>Pleosporineae</taxon>
        <taxon>Pleosporaceae</taxon>
        <taxon>Alternaria</taxon>
        <taxon>Alternaria sect. Alternaria</taxon>
        <taxon>Alternaria alternata complex</taxon>
    </lineage>
</organism>
<feature type="compositionally biased region" description="Basic and acidic residues" evidence="1">
    <location>
        <begin position="316"/>
        <end position="327"/>
    </location>
</feature>
<dbReference type="AlphaFoldDB" id="A0A177DV99"/>
<dbReference type="EMBL" id="KV441473">
    <property type="protein sequence ID" value="OAG23436.1"/>
    <property type="molecule type" value="Genomic_DNA"/>
</dbReference>
<feature type="compositionally biased region" description="Polar residues" evidence="1">
    <location>
        <begin position="1"/>
        <end position="16"/>
    </location>
</feature>
<dbReference type="GeneID" id="29110175"/>
<dbReference type="RefSeq" id="XP_018388857.1">
    <property type="nucleotide sequence ID" value="XM_018524581.1"/>
</dbReference>
<protein>
    <submittedName>
        <fullName evidence="2">Uncharacterized protein</fullName>
    </submittedName>
</protein>
<gene>
    <name evidence="2" type="ORF">CC77DRAFT_1018255</name>
</gene>
<feature type="region of interest" description="Disordered" evidence="1">
    <location>
        <begin position="105"/>
        <end position="166"/>
    </location>
</feature>
<keyword evidence="3" id="KW-1185">Reference proteome</keyword>